<evidence type="ECO:0000256" key="4">
    <source>
        <dbReference type="ARBA" id="ARBA00023125"/>
    </source>
</evidence>
<dbReference type="InterPro" id="IPR036388">
    <property type="entry name" value="WH-like_DNA-bd_sf"/>
</dbReference>
<evidence type="ECO:0000313" key="8">
    <source>
        <dbReference type="EMBL" id="RHA68788.1"/>
    </source>
</evidence>
<feature type="domain" description="RNA polymerase sigma factor 70 region 4 type 2" evidence="7">
    <location>
        <begin position="124"/>
        <end position="175"/>
    </location>
</feature>
<dbReference type="SUPFAM" id="SSF88659">
    <property type="entry name" value="Sigma3 and sigma4 domains of RNA polymerase sigma factors"/>
    <property type="match status" value="1"/>
</dbReference>
<dbReference type="AlphaFoldDB" id="A0A3R6AID3"/>
<proteinExistence type="inferred from homology"/>
<dbReference type="Proteomes" id="UP000284465">
    <property type="component" value="Unassembled WGS sequence"/>
</dbReference>
<dbReference type="EMBL" id="QSFP01000004">
    <property type="protein sequence ID" value="RHA68788.1"/>
    <property type="molecule type" value="Genomic_DNA"/>
</dbReference>
<dbReference type="PANTHER" id="PTHR43133">
    <property type="entry name" value="RNA POLYMERASE ECF-TYPE SIGMA FACTO"/>
    <property type="match status" value="1"/>
</dbReference>
<dbReference type="Pfam" id="PF04542">
    <property type="entry name" value="Sigma70_r2"/>
    <property type="match status" value="1"/>
</dbReference>
<evidence type="ECO:0000256" key="1">
    <source>
        <dbReference type="ARBA" id="ARBA00010641"/>
    </source>
</evidence>
<gene>
    <name evidence="8" type="ORF">DW927_05805</name>
</gene>
<feature type="domain" description="RNA polymerase sigma-70 region 2" evidence="6">
    <location>
        <begin position="27"/>
        <end position="87"/>
    </location>
</feature>
<dbReference type="Gene3D" id="1.10.1740.10">
    <property type="match status" value="1"/>
</dbReference>
<dbReference type="NCBIfam" id="TIGR02937">
    <property type="entry name" value="sigma70-ECF"/>
    <property type="match status" value="1"/>
</dbReference>
<name>A0A3R6AID3_9FIRM</name>
<dbReference type="SUPFAM" id="SSF88946">
    <property type="entry name" value="Sigma2 domain of RNA polymerase sigma factors"/>
    <property type="match status" value="1"/>
</dbReference>
<dbReference type="Pfam" id="PF08281">
    <property type="entry name" value="Sigma70_r4_2"/>
    <property type="match status" value="1"/>
</dbReference>
<evidence type="ECO:0000256" key="3">
    <source>
        <dbReference type="ARBA" id="ARBA00023082"/>
    </source>
</evidence>
<dbReference type="RefSeq" id="WP_118590713.1">
    <property type="nucleotide sequence ID" value="NZ_JADNJF010000015.1"/>
</dbReference>
<dbReference type="InterPro" id="IPR007627">
    <property type="entry name" value="RNA_pol_sigma70_r2"/>
</dbReference>
<organism evidence="8 9">
    <name type="scientific">Roseburia intestinalis</name>
    <dbReference type="NCBI Taxonomy" id="166486"/>
    <lineage>
        <taxon>Bacteria</taxon>
        <taxon>Bacillati</taxon>
        <taxon>Bacillota</taxon>
        <taxon>Clostridia</taxon>
        <taxon>Lachnospirales</taxon>
        <taxon>Lachnospiraceae</taxon>
        <taxon>Roseburia</taxon>
    </lineage>
</organism>
<dbReference type="InterPro" id="IPR039425">
    <property type="entry name" value="RNA_pol_sigma-70-like"/>
</dbReference>
<evidence type="ECO:0000259" key="7">
    <source>
        <dbReference type="Pfam" id="PF08281"/>
    </source>
</evidence>
<comment type="caution">
    <text evidence="8">The sequence shown here is derived from an EMBL/GenBank/DDBJ whole genome shotgun (WGS) entry which is preliminary data.</text>
</comment>
<reference evidence="8 9" key="1">
    <citation type="submission" date="2018-08" db="EMBL/GenBank/DDBJ databases">
        <title>A genome reference for cultivated species of the human gut microbiota.</title>
        <authorList>
            <person name="Zou Y."/>
            <person name="Xue W."/>
            <person name="Luo G."/>
        </authorList>
    </citation>
    <scope>NUCLEOTIDE SEQUENCE [LARGE SCALE GENOMIC DNA]</scope>
    <source>
        <strain evidence="8 9">AM43-11</strain>
    </source>
</reference>
<sequence length="186" mass="21907">MIDDEKIIEMFFERSEQGMRELDIKYGKVCHKLSYHIVGNRWDAEECVNDAYLGAWNAIPPARPNPLLSYLVKIVRNISLKIYWRKEAAKRSSHYTIALEEIEACIAAPNTVEAEIDARELARSIESFLDTLTTENRVIFMRRYWFADSYNDIAEFMGLSEKNISVRLSRIREKMKQYLIEREVFI</sequence>
<dbReference type="GO" id="GO:0016987">
    <property type="term" value="F:sigma factor activity"/>
    <property type="evidence" value="ECO:0007669"/>
    <property type="project" value="UniProtKB-KW"/>
</dbReference>
<protein>
    <submittedName>
        <fullName evidence="8">RNA polymerase sigma factor</fullName>
    </submittedName>
</protein>
<keyword evidence="5" id="KW-0804">Transcription</keyword>
<evidence type="ECO:0000259" key="6">
    <source>
        <dbReference type="Pfam" id="PF04542"/>
    </source>
</evidence>
<dbReference type="InterPro" id="IPR013325">
    <property type="entry name" value="RNA_pol_sigma_r2"/>
</dbReference>
<keyword evidence="2" id="KW-0805">Transcription regulation</keyword>
<dbReference type="InterPro" id="IPR014284">
    <property type="entry name" value="RNA_pol_sigma-70_dom"/>
</dbReference>
<dbReference type="InterPro" id="IPR013324">
    <property type="entry name" value="RNA_pol_sigma_r3/r4-like"/>
</dbReference>
<dbReference type="InterPro" id="IPR013249">
    <property type="entry name" value="RNA_pol_sigma70_r4_t2"/>
</dbReference>
<evidence type="ECO:0000313" key="9">
    <source>
        <dbReference type="Proteomes" id="UP000284465"/>
    </source>
</evidence>
<dbReference type="Gene3D" id="1.10.10.10">
    <property type="entry name" value="Winged helix-like DNA-binding domain superfamily/Winged helix DNA-binding domain"/>
    <property type="match status" value="1"/>
</dbReference>
<comment type="similarity">
    <text evidence="1">Belongs to the sigma-70 factor family. ECF subfamily.</text>
</comment>
<keyword evidence="3" id="KW-0731">Sigma factor</keyword>
<accession>A0A3R6AID3</accession>
<evidence type="ECO:0000256" key="5">
    <source>
        <dbReference type="ARBA" id="ARBA00023163"/>
    </source>
</evidence>
<dbReference type="GO" id="GO:0003677">
    <property type="term" value="F:DNA binding"/>
    <property type="evidence" value="ECO:0007669"/>
    <property type="project" value="UniProtKB-KW"/>
</dbReference>
<dbReference type="GO" id="GO:0006352">
    <property type="term" value="P:DNA-templated transcription initiation"/>
    <property type="evidence" value="ECO:0007669"/>
    <property type="project" value="InterPro"/>
</dbReference>
<dbReference type="PANTHER" id="PTHR43133:SF8">
    <property type="entry name" value="RNA POLYMERASE SIGMA FACTOR HI_1459-RELATED"/>
    <property type="match status" value="1"/>
</dbReference>
<keyword evidence="4" id="KW-0238">DNA-binding</keyword>
<evidence type="ECO:0000256" key="2">
    <source>
        <dbReference type="ARBA" id="ARBA00023015"/>
    </source>
</evidence>